<proteinExistence type="predicted"/>
<sequence length="147" mass="15722">MSLEPAGAQCAKHPEVAAVAPCARCGTFLCSECTELMGEAAYCEPCVLWLRQHGAPSRTVQAVLALNVLAIVCFPMCGFSVPLLNFLAAAAGLWWPARELRRIQRGEGPLRGVRQAQVARGLGGVNLLLLGLWAAALLYAWSRGAIY</sequence>
<organism evidence="2 3">
    <name type="scientific">Stigmatella aurantiaca</name>
    <dbReference type="NCBI Taxonomy" id="41"/>
    <lineage>
        <taxon>Bacteria</taxon>
        <taxon>Pseudomonadati</taxon>
        <taxon>Myxococcota</taxon>
        <taxon>Myxococcia</taxon>
        <taxon>Myxococcales</taxon>
        <taxon>Cystobacterineae</taxon>
        <taxon>Archangiaceae</taxon>
        <taxon>Stigmatella</taxon>
    </lineage>
</organism>
<dbReference type="Proteomes" id="UP000182719">
    <property type="component" value="Unassembled WGS sequence"/>
</dbReference>
<feature type="transmembrane region" description="Helical" evidence="1">
    <location>
        <begin position="64"/>
        <end position="97"/>
    </location>
</feature>
<dbReference type="EMBL" id="FOAP01000015">
    <property type="protein sequence ID" value="SEM36107.1"/>
    <property type="molecule type" value="Genomic_DNA"/>
</dbReference>
<evidence type="ECO:0000313" key="2">
    <source>
        <dbReference type="EMBL" id="SEM36107.1"/>
    </source>
</evidence>
<accession>A0A1H7XSJ6</accession>
<gene>
    <name evidence="2" type="ORF">SAMN05444354_115130</name>
</gene>
<keyword evidence="1" id="KW-1133">Transmembrane helix</keyword>
<evidence type="ECO:0000313" key="3">
    <source>
        <dbReference type="Proteomes" id="UP000182719"/>
    </source>
</evidence>
<dbReference type="AlphaFoldDB" id="A0A1H7XSJ6"/>
<keyword evidence="3" id="KW-1185">Reference proteome</keyword>
<name>A0A1H7XSJ6_STIAU</name>
<dbReference type="RefSeq" id="WP_075009147.1">
    <property type="nucleotide sequence ID" value="NZ_FOAP01000015.1"/>
</dbReference>
<evidence type="ECO:0008006" key="4">
    <source>
        <dbReference type="Google" id="ProtNLM"/>
    </source>
</evidence>
<keyword evidence="1" id="KW-0472">Membrane</keyword>
<protein>
    <recommendedName>
        <fullName evidence="4">B box-type domain-containing protein</fullName>
    </recommendedName>
</protein>
<reference evidence="3" key="1">
    <citation type="submission" date="2016-10" db="EMBL/GenBank/DDBJ databases">
        <authorList>
            <person name="Varghese N."/>
            <person name="Submissions S."/>
        </authorList>
    </citation>
    <scope>NUCLEOTIDE SEQUENCE [LARGE SCALE GENOMIC DNA]</scope>
    <source>
        <strain evidence="3">DSM 17044</strain>
    </source>
</reference>
<keyword evidence="1" id="KW-0812">Transmembrane</keyword>
<evidence type="ECO:0000256" key="1">
    <source>
        <dbReference type="SAM" id="Phobius"/>
    </source>
</evidence>
<dbReference type="OrthoDB" id="5523461at2"/>
<feature type="transmembrane region" description="Helical" evidence="1">
    <location>
        <begin position="118"/>
        <end position="141"/>
    </location>
</feature>